<dbReference type="STRING" id="683228.GA0070617_0615"/>
<protein>
    <submittedName>
        <fullName evidence="2">HD domain-containing protein</fullName>
    </submittedName>
</protein>
<evidence type="ECO:0000259" key="1">
    <source>
        <dbReference type="SMART" id="SM00471"/>
    </source>
</evidence>
<organism evidence="2 3">
    <name type="scientific">Micromonospora yangpuensis</name>
    <dbReference type="NCBI Taxonomy" id="683228"/>
    <lineage>
        <taxon>Bacteria</taxon>
        <taxon>Bacillati</taxon>
        <taxon>Actinomycetota</taxon>
        <taxon>Actinomycetes</taxon>
        <taxon>Micromonosporales</taxon>
        <taxon>Micromonosporaceae</taxon>
        <taxon>Micromonospora</taxon>
    </lineage>
</organism>
<dbReference type="InterPro" id="IPR052194">
    <property type="entry name" value="MESH1"/>
</dbReference>
<proteinExistence type="predicted"/>
<dbReference type="SMART" id="SM00471">
    <property type="entry name" value="HDc"/>
    <property type="match status" value="1"/>
</dbReference>
<name>A0A1C6U0N2_9ACTN</name>
<dbReference type="EMBL" id="FMIA01000002">
    <property type="protein sequence ID" value="SCL47547.1"/>
    <property type="molecule type" value="Genomic_DNA"/>
</dbReference>
<evidence type="ECO:0000313" key="3">
    <source>
        <dbReference type="Proteomes" id="UP000198937"/>
    </source>
</evidence>
<dbReference type="Proteomes" id="UP000198937">
    <property type="component" value="Unassembled WGS sequence"/>
</dbReference>
<reference evidence="2 3" key="1">
    <citation type="submission" date="2016-06" db="EMBL/GenBank/DDBJ databases">
        <authorList>
            <person name="Kjaerup R.B."/>
            <person name="Dalgaard T.S."/>
            <person name="Juul-Madsen H.R."/>
        </authorList>
    </citation>
    <scope>NUCLEOTIDE SEQUENCE [LARGE SCALE GENOMIC DNA]</scope>
    <source>
        <strain evidence="2 3">DSM 45577</strain>
    </source>
</reference>
<dbReference type="PANTHER" id="PTHR46246:SF1">
    <property type="entry name" value="GUANOSINE-3',5'-BIS(DIPHOSPHATE) 3'-PYROPHOSPHOHYDROLASE MESH1"/>
    <property type="match status" value="1"/>
</dbReference>
<gene>
    <name evidence="2" type="ORF">GA0070617_0615</name>
</gene>
<dbReference type="SUPFAM" id="SSF109604">
    <property type="entry name" value="HD-domain/PDEase-like"/>
    <property type="match status" value="1"/>
</dbReference>
<dbReference type="GO" id="GO:0008893">
    <property type="term" value="F:guanosine-3',5'-bis(diphosphate) 3'-diphosphatase activity"/>
    <property type="evidence" value="ECO:0007669"/>
    <property type="project" value="TreeGrafter"/>
</dbReference>
<feature type="domain" description="HD/PDEase" evidence="1">
    <location>
        <begin position="53"/>
        <end position="166"/>
    </location>
</feature>
<accession>A0A1C6U0N2</accession>
<evidence type="ECO:0000313" key="2">
    <source>
        <dbReference type="EMBL" id="SCL47547.1"/>
    </source>
</evidence>
<dbReference type="Gene3D" id="1.10.3210.10">
    <property type="entry name" value="Hypothetical protein af1432"/>
    <property type="match status" value="1"/>
</dbReference>
<dbReference type="InterPro" id="IPR003607">
    <property type="entry name" value="HD/PDEase_dom"/>
</dbReference>
<dbReference type="PANTHER" id="PTHR46246">
    <property type="entry name" value="GUANOSINE-3',5'-BIS(DIPHOSPHATE) 3'-PYROPHOSPHOHYDROLASE MESH1"/>
    <property type="match status" value="1"/>
</dbReference>
<sequence>MTRLRESIEPAESYRNLLAQATQDASYEPTGAQTVLRCDRQAETWHRGQTRGDGSPYIVHPRRVALLSLAYRPAGPVETVLISLLHDVVEDCGVTAAELARDYGGQVARSVVLLSAPATVGESSTARSQRKQEKWQRVSAEGGITLLVHLVDVLDNLISCRFVDDRHQAYRKIPRWLWQAVQFHVPLAERRHPLLADSIAEEVRWQLDRGVRIGSWSDV</sequence>
<dbReference type="Pfam" id="PF13328">
    <property type="entry name" value="HD_4"/>
    <property type="match status" value="1"/>
</dbReference>
<dbReference type="AlphaFoldDB" id="A0A1C6U0N2"/>
<dbReference type="RefSeq" id="WP_175440416.1">
    <property type="nucleotide sequence ID" value="NZ_BMMJ01000006.1"/>
</dbReference>
<keyword evidence="3" id="KW-1185">Reference proteome</keyword>